<dbReference type="InterPro" id="IPR000577">
    <property type="entry name" value="Carb_kinase_FGGY"/>
</dbReference>
<protein>
    <recommendedName>
        <fullName evidence="8">Xylulokinase</fullName>
    </recommendedName>
</protein>
<accession>A0A328UL84</accession>
<dbReference type="InterPro" id="IPR043129">
    <property type="entry name" value="ATPase_NBD"/>
</dbReference>
<dbReference type="EMBL" id="QLYR01000001">
    <property type="protein sequence ID" value="RAQ30694.1"/>
    <property type="molecule type" value="Genomic_DNA"/>
</dbReference>
<name>A0A328UL84_9FIRM</name>
<evidence type="ECO:0000313" key="7">
    <source>
        <dbReference type="Proteomes" id="UP000249377"/>
    </source>
</evidence>
<dbReference type="InterPro" id="IPR018485">
    <property type="entry name" value="FGGY_C"/>
</dbReference>
<dbReference type="GO" id="GO:0016301">
    <property type="term" value="F:kinase activity"/>
    <property type="evidence" value="ECO:0007669"/>
    <property type="project" value="UniProtKB-KW"/>
</dbReference>
<evidence type="ECO:0000256" key="2">
    <source>
        <dbReference type="ARBA" id="ARBA00022679"/>
    </source>
</evidence>
<comment type="caution">
    <text evidence="6">The sequence shown here is derived from an EMBL/GenBank/DDBJ whole genome shotgun (WGS) entry which is preliminary data.</text>
</comment>
<organism evidence="6 7">
    <name type="scientific">Hydrogeniiclostridium mannosilyticum</name>
    <dbReference type="NCBI Taxonomy" id="2764322"/>
    <lineage>
        <taxon>Bacteria</taxon>
        <taxon>Bacillati</taxon>
        <taxon>Bacillota</taxon>
        <taxon>Clostridia</taxon>
        <taxon>Eubacteriales</taxon>
        <taxon>Acutalibacteraceae</taxon>
        <taxon>Hydrogeniiclostridium</taxon>
    </lineage>
</organism>
<dbReference type="Pfam" id="PF00370">
    <property type="entry name" value="FGGY_N"/>
    <property type="match status" value="1"/>
</dbReference>
<dbReference type="CDD" id="cd07808">
    <property type="entry name" value="ASKHA_NBD_FGGY_EcXK-like"/>
    <property type="match status" value="1"/>
</dbReference>
<evidence type="ECO:0000259" key="4">
    <source>
        <dbReference type="Pfam" id="PF00370"/>
    </source>
</evidence>
<gene>
    <name evidence="6" type="ORF">DPQ25_04210</name>
</gene>
<evidence type="ECO:0000256" key="1">
    <source>
        <dbReference type="ARBA" id="ARBA00009156"/>
    </source>
</evidence>
<evidence type="ECO:0000256" key="3">
    <source>
        <dbReference type="ARBA" id="ARBA00022777"/>
    </source>
</evidence>
<dbReference type="Pfam" id="PF02782">
    <property type="entry name" value="FGGY_C"/>
    <property type="match status" value="1"/>
</dbReference>
<evidence type="ECO:0000313" key="6">
    <source>
        <dbReference type="EMBL" id="RAQ30694.1"/>
    </source>
</evidence>
<sequence>MLGIDVGTTGAKALLMDTAGALLGSAYRGYESTHDRPDTCEQNPADWWNAVVATVREAAGTPERACRVAAVSLSTQGGTLVPTDRNGEPVCPAIVWNDTRCTEEMHAFGARFGEDYLYRVSGWSLQPGLNAMQIDWLRKNNRPLFERTELFLSVPDYIAMKLTGKAVIDPSNAGINQLMSLEKKDWEDEILDYLGITRRQLPKIADSGAVIGTLCPAAAQELGLPQDALVAAGGHDQYCAALGAGAVENGDILVASGTAWVVTAISEKPRFDNPARPNQSLHTVPGKWGALLSLESGGICLEWLRKSLNTLRAGAPLSLKEIDAGAAQCPAGANGALFYPYITPATYPPEAAGCPSTLLGLTITQDGFAVARAVMEGVVYQVLWMLEAFGGRPAGGLMLTGGAAKSALWTQILADAAGVPVLVPGIADTACVGAAVLAGIGAGLFRDARQGSRAMASQTRTVYPNEQNRPVYEEGYRRFKSTLRALQACYRE</sequence>
<keyword evidence="2" id="KW-0808">Transferase</keyword>
<dbReference type="SUPFAM" id="SSF53067">
    <property type="entry name" value="Actin-like ATPase domain"/>
    <property type="match status" value="2"/>
</dbReference>
<keyword evidence="3" id="KW-0418">Kinase</keyword>
<dbReference type="Gene3D" id="3.30.420.40">
    <property type="match status" value="2"/>
</dbReference>
<reference evidence="6 7" key="1">
    <citation type="submission" date="2018-06" db="EMBL/GenBank/DDBJ databases">
        <title>Noncontiguous genome sequence of Ruminococcaceae bacterium ASD2818.</title>
        <authorList>
            <person name="Chaplin A.V."/>
            <person name="Sokolova S.R."/>
            <person name="Kochetkova T.O."/>
            <person name="Goltsov A.Y."/>
            <person name="Trofimov D.Y."/>
            <person name="Efimov B.A."/>
        </authorList>
    </citation>
    <scope>NUCLEOTIDE SEQUENCE [LARGE SCALE GENOMIC DNA]</scope>
    <source>
        <strain evidence="6 7">ASD2818</strain>
    </source>
</reference>
<keyword evidence="7" id="KW-1185">Reference proteome</keyword>
<proteinExistence type="inferred from homology"/>
<dbReference type="RefSeq" id="WP_112331889.1">
    <property type="nucleotide sequence ID" value="NZ_QLYR01000001.1"/>
</dbReference>
<dbReference type="AlphaFoldDB" id="A0A328UL84"/>
<dbReference type="GO" id="GO:0005975">
    <property type="term" value="P:carbohydrate metabolic process"/>
    <property type="evidence" value="ECO:0007669"/>
    <property type="project" value="InterPro"/>
</dbReference>
<dbReference type="Proteomes" id="UP000249377">
    <property type="component" value="Unassembled WGS sequence"/>
</dbReference>
<evidence type="ECO:0000259" key="5">
    <source>
        <dbReference type="Pfam" id="PF02782"/>
    </source>
</evidence>
<dbReference type="PIRSF" id="PIRSF000538">
    <property type="entry name" value="GlpK"/>
    <property type="match status" value="1"/>
</dbReference>
<evidence type="ECO:0008006" key="8">
    <source>
        <dbReference type="Google" id="ProtNLM"/>
    </source>
</evidence>
<feature type="domain" description="Carbohydrate kinase FGGY N-terminal" evidence="4">
    <location>
        <begin position="1"/>
        <end position="243"/>
    </location>
</feature>
<comment type="similarity">
    <text evidence="1">Belongs to the FGGY kinase family.</text>
</comment>
<dbReference type="PANTHER" id="PTHR43095">
    <property type="entry name" value="SUGAR KINASE"/>
    <property type="match status" value="1"/>
</dbReference>
<feature type="domain" description="Carbohydrate kinase FGGY C-terminal" evidence="5">
    <location>
        <begin position="255"/>
        <end position="441"/>
    </location>
</feature>
<dbReference type="InterPro" id="IPR050406">
    <property type="entry name" value="FGGY_Carb_Kinase"/>
</dbReference>
<dbReference type="InterPro" id="IPR018484">
    <property type="entry name" value="FGGY_N"/>
</dbReference>